<reference evidence="1 2" key="1">
    <citation type="submission" date="2018-11" db="EMBL/GenBank/DDBJ databases">
        <authorList>
            <consortium name="Pathogen Informatics"/>
        </authorList>
    </citation>
    <scope>NUCLEOTIDE SEQUENCE [LARGE SCALE GENOMIC DNA]</scope>
</reference>
<dbReference type="AlphaFoldDB" id="A0A3P7JA23"/>
<accession>A0A3P7JA23</accession>
<sequence>MFHDHRSLGRLVLRKGILRKIRRLPAVLYLDSRKEGSAELEALLRETYGLPLVAFYVDKIGKPQLAQKNLQHLTAHKGLPYLFICGTFIGSEQHIQNYHKNGQIPQLVEYVCGDEKKKKSKAKKTSS</sequence>
<name>A0A3P7JA23_STRVU</name>
<dbReference type="EMBL" id="UYYB01099385">
    <property type="protein sequence ID" value="VDM77513.1"/>
    <property type="molecule type" value="Genomic_DNA"/>
</dbReference>
<dbReference type="Gene3D" id="3.40.30.10">
    <property type="entry name" value="Glutaredoxin"/>
    <property type="match status" value="1"/>
</dbReference>
<protein>
    <submittedName>
        <fullName evidence="1">Uncharacterized protein</fullName>
    </submittedName>
</protein>
<dbReference type="InterPro" id="IPR036249">
    <property type="entry name" value="Thioredoxin-like_sf"/>
</dbReference>
<evidence type="ECO:0000313" key="1">
    <source>
        <dbReference type="EMBL" id="VDM77513.1"/>
    </source>
</evidence>
<proteinExistence type="predicted"/>
<dbReference type="PROSITE" id="PS51354">
    <property type="entry name" value="GLUTAREDOXIN_2"/>
    <property type="match status" value="1"/>
</dbReference>
<dbReference type="Proteomes" id="UP000270094">
    <property type="component" value="Unassembled WGS sequence"/>
</dbReference>
<dbReference type="OrthoDB" id="418495at2759"/>
<keyword evidence="2" id="KW-1185">Reference proteome</keyword>
<dbReference type="SUPFAM" id="SSF52833">
    <property type="entry name" value="Thioredoxin-like"/>
    <property type="match status" value="1"/>
</dbReference>
<organism evidence="1 2">
    <name type="scientific">Strongylus vulgaris</name>
    <name type="common">Blood worm</name>
    <dbReference type="NCBI Taxonomy" id="40348"/>
    <lineage>
        <taxon>Eukaryota</taxon>
        <taxon>Metazoa</taxon>
        <taxon>Ecdysozoa</taxon>
        <taxon>Nematoda</taxon>
        <taxon>Chromadorea</taxon>
        <taxon>Rhabditida</taxon>
        <taxon>Rhabditina</taxon>
        <taxon>Rhabditomorpha</taxon>
        <taxon>Strongyloidea</taxon>
        <taxon>Strongylidae</taxon>
        <taxon>Strongylus</taxon>
    </lineage>
</organism>
<gene>
    <name evidence="1" type="ORF">SVUK_LOCUS12511</name>
</gene>
<evidence type="ECO:0000313" key="2">
    <source>
        <dbReference type="Proteomes" id="UP000270094"/>
    </source>
</evidence>